<evidence type="ECO:0000256" key="1">
    <source>
        <dbReference type="ARBA" id="ARBA00009841"/>
    </source>
</evidence>
<dbReference type="InterPro" id="IPR029026">
    <property type="entry name" value="tRNA_m1G_MTases_N"/>
</dbReference>
<dbReference type="CDD" id="cd18086">
    <property type="entry name" value="HsC9orf114-like"/>
    <property type="match status" value="1"/>
</dbReference>
<dbReference type="PANTHER" id="PTHR12150:SF13">
    <property type="entry name" value="METHYLTRANSFERASE C9ORF114-RELATED"/>
    <property type="match status" value="1"/>
</dbReference>
<dbReference type="OrthoDB" id="361029at2759"/>
<dbReference type="PANTHER" id="PTHR12150">
    <property type="entry name" value="CLASS IV SAM-BINDING METHYLTRANSFERASE-RELATED"/>
    <property type="match status" value="1"/>
</dbReference>
<dbReference type="AlphaFoldDB" id="A0A517KWH5"/>
<dbReference type="STRING" id="50376.A0A517KWH5"/>
<dbReference type="EMBL" id="CP042185">
    <property type="protein sequence ID" value="QDS67742.1"/>
    <property type="molecule type" value="Genomic_DNA"/>
</dbReference>
<comment type="similarity">
    <text evidence="1">Belongs to the class IV-like SAM-binding methyltransferase superfamily.</text>
</comment>
<reference evidence="3 4" key="1">
    <citation type="submission" date="2019-07" db="EMBL/GenBank/DDBJ databases">
        <title>Finished genome of Venturia effusa.</title>
        <authorList>
            <person name="Young C.A."/>
            <person name="Cox M.P."/>
            <person name="Ganley A.R.D."/>
            <person name="David W.J."/>
        </authorList>
    </citation>
    <scope>NUCLEOTIDE SEQUENCE [LARGE SCALE GENOMIC DNA]</scope>
    <source>
        <strain evidence="4">albino</strain>
    </source>
</reference>
<dbReference type="InterPro" id="IPR029028">
    <property type="entry name" value="Alpha/beta_knot_MTases"/>
</dbReference>
<feature type="region of interest" description="Disordered" evidence="2">
    <location>
        <begin position="209"/>
        <end position="236"/>
    </location>
</feature>
<accession>A0A517KWH5</accession>
<dbReference type="Gene3D" id="3.40.1280.10">
    <property type="match status" value="2"/>
</dbReference>
<protein>
    <recommendedName>
        <fullName evidence="5">DUF171-domain-containing protein</fullName>
    </recommendedName>
</protein>
<feature type="region of interest" description="Disordered" evidence="2">
    <location>
        <begin position="1"/>
        <end position="25"/>
    </location>
</feature>
<dbReference type="SUPFAM" id="SSF75217">
    <property type="entry name" value="alpha/beta knot"/>
    <property type="match status" value="2"/>
</dbReference>
<evidence type="ECO:0000256" key="2">
    <source>
        <dbReference type="SAM" id="MobiDB-lite"/>
    </source>
</evidence>
<keyword evidence="4" id="KW-1185">Reference proteome</keyword>
<organism evidence="3 4">
    <name type="scientific">Venturia effusa</name>
    <dbReference type="NCBI Taxonomy" id="50376"/>
    <lineage>
        <taxon>Eukaryota</taxon>
        <taxon>Fungi</taxon>
        <taxon>Dikarya</taxon>
        <taxon>Ascomycota</taxon>
        <taxon>Pezizomycotina</taxon>
        <taxon>Dothideomycetes</taxon>
        <taxon>Pleosporomycetidae</taxon>
        <taxon>Venturiales</taxon>
        <taxon>Venturiaceae</taxon>
        <taxon>Venturia</taxon>
    </lineage>
</organism>
<proteinExistence type="inferred from homology"/>
<gene>
    <name evidence="3" type="ORF">FKW77_006070</name>
</gene>
<evidence type="ECO:0000313" key="3">
    <source>
        <dbReference type="EMBL" id="QDS67742.1"/>
    </source>
</evidence>
<dbReference type="Pfam" id="PF02598">
    <property type="entry name" value="Methyltrn_RNA_3"/>
    <property type="match status" value="1"/>
</dbReference>
<sequence>MPGFTCRDYDSPPDQDLGMRFSPTLDTLSRTPHIADMSDRKRKRNVVLHQAPREELDTSKPTATFQATGKGRAHTLSIAIPGSIIANAQSHDLRTALAGRIARAAAVFCVDEIIVFNDGTSASHSYHQQQRQPRMRDFEYEDGYTGQSDPDHFLYHVLSYLECPPHLRQRLFPLHPNLQSAGSCPSLDMPHHLRQTDWCPYREGVTIDPNAQPFEEGDHNSGSNKKQKKSKTAKTNDISSMVDCGFPNIPVAIPVAIAPNTRVTIKLNPPDQPNDFPYKKHTQPGEHEPLSGEPVDPAEPREEKGYYWGYTVRQAPSLSSVFTESPWEDGYDVSIGTSERGVPMSSIFPEPSANIKISFNDKSAEDPGRKLPNKYRHALVVFGGVAGLEAAAAADQDLAEKGIGKTNIGELFDFWVDACPGQGSRTIRTEEAIWLALSQLHAWARGTNEQT</sequence>
<evidence type="ECO:0000313" key="4">
    <source>
        <dbReference type="Proteomes" id="UP000316270"/>
    </source>
</evidence>
<dbReference type="Proteomes" id="UP000316270">
    <property type="component" value="Chromosome 1"/>
</dbReference>
<name>A0A517KWH5_9PEZI</name>
<evidence type="ECO:0008006" key="5">
    <source>
        <dbReference type="Google" id="ProtNLM"/>
    </source>
</evidence>
<dbReference type="InterPro" id="IPR003750">
    <property type="entry name" value="Put_MeTrfase-C9orf114-like"/>
</dbReference>
<feature type="region of interest" description="Disordered" evidence="2">
    <location>
        <begin position="264"/>
        <end position="301"/>
    </location>
</feature>